<keyword evidence="7" id="KW-1185">Reference proteome</keyword>
<evidence type="ECO:0000256" key="2">
    <source>
        <dbReference type="ARBA" id="ARBA00022801"/>
    </source>
</evidence>
<reference evidence="6" key="1">
    <citation type="journal article" date="2022" name="Plant J.">
        <title>Strategies of tolerance reflected in two North American maple genomes.</title>
        <authorList>
            <person name="McEvoy S.L."/>
            <person name="Sezen U.U."/>
            <person name="Trouern-Trend A."/>
            <person name="McMahon S.M."/>
            <person name="Schaberg P.G."/>
            <person name="Yang J."/>
            <person name="Wegrzyn J.L."/>
            <person name="Swenson N.G."/>
        </authorList>
    </citation>
    <scope>NUCLEOTIDE SEQUENCE</scope>
    <source>
        <strain evidence="6">NS2018</strain>
    </source>
</reference>
<comment type="caution">
    <text evidence="6">The sequence shown here is derived from an EMBL/GenBank/DDBJ whole genome shotgun (WGS) entry which is preliminary data.</text>
</comment>
<dbReference type="InterPro" id="IPR018120">
    <property type="entry name" value="Glyco_hydro_1_AS"/>
</dbReference>
<dbReference type="InterPro" id="IPR001360">
    <property type="entry name" value="Glyco_hydro_1"/>
</dbReference>
<accession>A0AA39VH48</accession>
<evidence type="ECO:0000313" key="7">
    <source>
        <dbReference type="Proteomes" id="UP001168877"/>
    </source>
</evidence>
<dbReference type="Gene3D" id="3.20.20.80">
    <property type="entry name" value="Glycosidases"/>
    <property type="match status" value="2"/>
</dbReference>
<protein>
    <recommendedName>
        <fullName evidence="8">Beta-glucosidase</fullName>
    </recommendedName>
</protein>
<dbReference type="FunFam" id="3.20.20.80:FF:000020">
    <property type="entry name" value="Beta-glucosidase 12"/>
    <property type="match status" value="2"/>
</dbReference>
<dbReference type="PROSITE" id="PS00653">
    <property type="entry name" value="GLYCOSYL_HYDROL_F1_2"/>
    <property type="match status" value="1"/>
</dbReference>
<keyword evidence="3 5" id="KW-0326">Glycosidase</keyword>
<organism evidence="6 7">
    <name type="scientific">Acer saccharum</name>
    <name type="common">Sugar maple</name>
    <dbReference type="NCBI Taxonomy" id="4024"/>
    <lineage>
        <taxon>Eukaryota</taxon>
        <taxon>Viridiplantae</taxon>
        <taxon>Streptophyta</taxon>
        <taxon>Embryophyta</taxon>
        <taxon>Tracheophyta</taxon>
        <taxon>Spermatophyta</taxon>
        <taxon>Magnoliopsida</taxon>
        <taxon>eudicotyledons</taxon>
        <taxon>Gunneridae</taxon>
        <taxon>Pentapetalae</taxon>
        <taxon>rosids</taxon>
        <taxon>malvids</taxon>
        <taxon>Sapindales</taxon>
        <taxon>Sapindaceae</taxon>
        <taxon>Hippocastanoideae</taxon>
        <taxon>Acereae</taxon>
        <taxon>Acer</taxon>
    </lineage>
</organism>
<dbReference type="AlphaFoldDB" id="A0AA39VH48"/>
<dbReference type="SUPFAM" id="SSF51445">
    <property type="entry name" value="(Trans)glycosidases"/>
    <property type="match status" value="2"/>
</dbReference>
<evidence type="ECO:0000313" key="6">
    <source>
        <dbReference type="EMBL" id="KAK0580045.1"/>
    </source>
</evidence>
<dbReference type="InterPro" id="IPR017853">
    <property type="entry name" value="GH"/>
</dbReference>
<evidence type="ECO:0000256" key="1">
    <source>
        <dbReference type="ARBA" id="ARBA00010838"/>
    </source>
</evidence>
<name>A0AA39VH48_ACESA</name>
<dbReference type="PROSITE" id="PS00572">
    <property type="entry name" value="GLYCOSYL_HYDROL_F1_1"/>
    <property type="match status" value="2"/>
</dbReference>
<dbReference type="PANTHER" id="PTHR10353:SF27">
    <property type="entry name" value="BETA-GLUCOSIDASE 47"/>
    <property type="match status" value="1"/>
</dbReference>
<keyword evidence="2 5" id="KW-0378">Hydrolase</keyword>
<dbReference type="Pfam" id="PF00232">
    <property type="entry name" value="Glyco_hydro_1"/>
    <property type="match status" value="3"/>
</dbReference>
<dbReference type="EMBL" id="JAUESC010000385">
    <property type="protein sequence ID" value="KAK0580045.1"/>
    <property type="molecule type" value="Genomic_DNA"/>
</dbReference>
<dbReference type="PANTHER" id="PTHR10353">
    <property type="entry name" value="GLYCOSYL HYDROLASE"/>
    <property type="match status" value="1"/>
</dbReference>
<gene>
    <name evidence="6" type="ORF">LWI29_035585</name>
</gene>
<dbReference type="PRINTS" id="PR00131">
    <property type="entry name" value="GLHYDRLASE1"/>
</dbReference>
<evidence type="ECO:0000256" key="3">
    <source>
        <dbReference type="ARBA" id="ARBA00023295"/>
    </source>
</evidence>
<evidence type="ECO:0000256" key="4">
    <source>
        <dbReference type="PROSITE-ProRule" id="PRU10055"/>
    </source>
</evidence>
<dbReference type="GO" id="GO:0047782">
    <property type="term" value="F:coniferin beta-glucosidase activity"/>
    <property type="evidence" value="ECO:0007669"/>
    <property type="project" value="UniProtKB-ARBA"/>
</dbReference>
<dbReference type="GO" id="GO:0005975">
    <property type="term" value="P:carbohydrate metabolic process"/>
    <property type="evidence" value="ECO:0007669"/>
    <property type="project" value="InterPro"/>
</dbReference>
<evidence type="ECO:0000256" key="5">
    <source>
        <dbReference type="RuleBase" id="RU004468"/>
    </source>
</evidence>
<proteinExistence type="inferred from homology"/>
<dbReference type="InterPro" id="IPR033132">
    <property type="entry name" value="GH_1_N_CS"/>
</dbReference>
<comment type="similarity">
    <text evidence="1">Belongs to the glycosyl hydrolase 1 family.</text>
</comment>
<dbReference type="Proteomes" id="UP001168877">
    <property type="component" value="Unassembled WGS sequence"/>
</dbReference>
<feature type="active site" description="Nucleophile" evidence="4">
    <location>
        <position position="852"/>
    </location>
</feature>
<reference evidence="6" key="2">
    <citation type="submission" date="2023-06" db="EMBL/GenBank/DDBJ databases">
        <authorList>
            <person name="Swenson N.G."/>
            <person name="Wegrzyn J.L."/>
            <person name="Mcevoy S.L."/>
        </authorList>
    </citation>
    <scope>NUCLEOTIDE SEQUENCE</scope>
    <source>
        <strain evidence="6">NS2018</strain>
        <tissue evidence="6">Leaf</tissue>
    </source>
</reference>
<evidence type="ECO:0008006" key="8">
    <source>
        <dbReference type="Google" id="ProtNLM"/>
    </source>
</evidence>
<sequence length="950" mass="109006">MKGELGTSPFPRNFLFGTASSSYQFEGAFLTDGKGLNNWDNFTHTPGNIIDGSTGDVAVDHYHRYLEDLELMEDIGVNSYRFSISWARILPSKCVLLFVVKGKFNCMLTFRIHFEQEGRFGAVNRAGVDHYNKFINAFLHRGIIPFVTLTHYDIPQELEDRYGGWLSPQVQKDFAYYADICFKYFGDRVKFWVTFNEPNVAVILGYRSGACPPAHCSGLFGNCKEGDSEREPFIAAHNIILSHSAAVGIYRTKYQVYLSKLLQILAPILFKHENSSVLNYNVQKEQEGSIGIVMHTVWYEPISNSSEDKRAAERAQAFFMNWFLDPIIFGKYPSEMHEILGSSLPEFSKYDQEKLKNGLDFIGINQYTGFYVKDCIFSTCEPGTGYSKTEGFALQTAQNKGVLVGEPTDLNWLYVVPQGMYKMVTYIKERYNNLPMYITENGFGEKEKPTEILLNDVRRVNYMSGYLEALATAVRYYYMSFGNFFRKEQMCEDTLPGPCSTTSSGRMDIQSGNIFDGSTGDVAVDHYHRYPEDLELMEDIGVNSYRFSISWARILPKGRFGAVNRAGVDHYNKFIDALLHRGIIPFVTLTHYDIPQDLEDRYGGWLSPQVQKDFAYYADICFKYFGDRVKFWVTFNEPNVVVIRGYRSGAYPPARCSGLFGNCKEGDSEREPFIAAHNIILSHSAAVGIYRTKYQKEQEGSIGIVMNTMWYEPISNSSEDKRAAERAQAFYMNWFLDPIIFGKYPAEMHEILGSSLPEFSKYDQEKLKNGLDFIGINQYTSFYVKDCIFSTCEPGIGYSKTEGFALWTAQNKGVFIGEPTDLNWLYVNPQGMYKMVTYIKERYNNLPMYITENGFGEKEKPTKILLNDVRRVNYMSRYLDALATAMRKGADVRGYFAWSLLDNFEWKDGYTVRFGLYHVDYTTLRRTRKTSVTWYKQYIANATTCKTCEV</sequence>
<feature type="active site" description="Nucleophile" evidence="4">
    <location>
        <position position="440"/>
    </location>
</feature>